<organism evidence="1 2">
    <name type="scientific">Photobacterium lutimaris</name>
    <dbReference type="NCBI Taxonomy" id="388278"/>
    <lineage>
        <taxon>Bacteria</taxon>
        <taxon>Pseudomonadati</taxon>
        <taxon>Pseudomonadota</taxon>
        <taxon>Gammaproteobacteria</taxon>
        <taxon>Vibrionales</taxon>
        <taxon>Vibrionaceae</taxon>
        <taxon>Photobacterium</taxon>
    </lineage>
</organism>
<evidence type="ECO:0000313" key="2">
    <source>
        <dbReference type="Proteomes" id="UP000241222"/>
    </source>
</evidence>
<dbReference type="Proteomes" id="UP000241222">
    <property type="component" value="Unassembled WGS sequence"/>
</dbReference>
<proteinExistence type="predicted"/>
<evidence type="ECO:0000313" key="1">
    <source>
        <dbReference type="EMBL" id="PSU28077.1"/>
    </source>
</evidence>
<dbReference type="EMBL" id="PYMH01000027">
    <property type="protein sequence ID" value="PSU28077.1"/>
    <property type="molecule type" value="Genomic_DNA"/>
</dbReference>
<sequence>MINNWTVITQPVRLNSKGVAARERYLNSIEHPNHKNTTSITSLFGSKETSELIALKGEQYLLKQNLTGKRGRRLSSYAVEYCLTLPKGIIASDEQWKFMVSYCCKMLFSLCKLDQKYENQFKESIRAVLHRQDQKIYSGTGDHVHLLISKVIIDGRPIILHELQRKIGTKIIKNAFNIAVLKVLGLSNLNYKPHEMNKGKRLEIWKKHKLDLNNELQSKKIILKIQNQIDKWYLAYDDHNFRQMNRQFNRISKSYSDLSKLNFVDIDTFNRIESCISDIKKITNNNFN</sequence>
<keyword evidence="2" id="KW-1185">Reference proteome</keyword>
<dbReference type="OrthoDB" id="6378816at2"/>
<name>A0A2T3IIA4_9GAMM</name>
<reference evidence="1 2" key="1">
    <citation type="submission" date="2018-03" db="EMBL/GenBank/DDBJ databases">
        <title>Whole genome sequencing of Histamine producing bacteria.</title>
        <authorList>
            <person name="Butler K."/>
        </authorList>
    </citation>
    <scope>NUCLEOTIDE SEQUENCE [LARGE SCALE GENOMIC DNA]</scope>
    <source>
        <strain evidence="1 2">JCM 13586</strain>
    </source>
</reference>
<comment type="caution">
    <text evidence="1">The sequence shown here is derived from an EMBL/GenBank/DDBJ whole genome shotgun (WGS) entry which is preliminary data.</text>
</comment>
<accession>A0A2T3IIA4</accession>
<protein>
    <submittedName>
        <fullName evidence="1">Uncharacterized protein</fullName>
    </submittedName>
</protein>
<dbReference type="AlphaFoldDB" id="A0A2T3IIA4"/>
<gene>
    <name evidence="1" type="ORF">C9I99_26430</name>
</gene>
<dbReference type="RefSeq" id="WP_107351823.1">
    <property type="nucleotide sequence ID" value="NZ_PYMH01000027.1"/>
</dbReference>